<name>A0A7W7FSJ4_9PSEU</name>
<dbReference type="Gene3D" id="3.40.50.720">
    <property type="entry name" value="NAD(P)-binding Rossmann-like Domain"/>
    <property type="match status" value="1"/>
</dbReference>
<dbReference type="Pfam" id="PF21761">
    <property type="entry name" value="RedAm-like_C"/>
    <property type="match status" value="1"/>
</dbReference>
<dbReference type="Gene3D" id="1.10.1040.10">
    <property type="entry name" value="N-(1-d-carboxylethyl)-l-norvaline Dehydrogenase, domain 2"/>
    <property type="match status" value="1"/>
</dbReference>
<evidence type="ECO:0000313" key="3">
    <source>
        <dbReference type="Proteomes" id="UP000533598"/>
    </source>
</evidence>
<proteinExistence type="predicted"/>
<accession>A0A7W7FSJ4</accession>
<sequence>MVAVVGTGARAVGLAGVLGEAGGAGLVVVCAEGHGELAELLAPELGGVDLVNLTSGTGAEARAAAELVRARGGRYLDGALMAHPEHLGRPETVLVYSGDAAVFRRQRAVLARLGEANYLGPDPGTAALYDLALLNFAWATLIGYLQTAALLGADGVPAAAVTPMLTRWLRGTVAEVIEDYATQLDAGSYPGEQEWLELDAPLMGNLVLASAERGLDLGLPRLVESLTARGIAAGFGRDGFASLVEVIRGSAAAPART</sequence>
<keyword evidence="3" id="KW-1185">Reference proteome</keyword>
<evidence type="ECO:0000259" key="1">
    <source>
        <dbReference type="Pfam" id="PF21761"/>
    </source>
</evidence>
<dbReference type="InterPro" id="IPR013328">
    <property type="entry name" value="6PGD_dom2"/>
</dbReference>
<dbReference type="SUPFAM" id="SSF51735">
    <property type="entry name" value="NAD(P)-binding Rossmann-fold domains"/>
    <property type="match status" value="1"/>
</dbReference>
<feature type="domain" description="NADPH-dependent reductive aminase-like C-terminal" evidence="1">
    <location>
        <begin position="122"/>
        <end position="248"/>
    </location>
</feature>
<gene>
    <name evidence="2" type="ORF">HNR67_002128</name>
</gene>
<dbReference type="InterPro" id="IPR048666">
    <property type="entry name" value="RedAm-like_C"/>
</dbReference>
<dbReference type="Proteomes" id="UP000533598">
    <property type="component" value="Unassembled WGS sequence"/>
</dbReference>
<evidence type="ECO:0000313" key="2">
    <source>
        <dbReference type="EMBL" id="MBB4676010.1"/>
    </source>
</evidence>
<organism evidence="2 3">
    <name type="scientific">Crossiella cryophila</name>
    <dbReference type="NCBI Taxonomy" id="43355"/>
    <lineage>
        <taxon>Bacteria</taxon>
        <taxon>Bacillati</taxon>
        <taxon>Actinomycetota</taxon>
        <taxon>Actinomycetes</taxon>
        <taxon>Pseudonocardiales</taxon>
        <taxon>Pseudonocardiaceae</taxon>
        <taxon>Crossiella</taxon>
    </lineage>
</organism>
<reference evidence="2 3" key="1">
    <citation type="submission" date="2020-08" db="EMBL/GenBank/DDBJ databases">
        <title>Sequencing the genomes of 1000 actinobacteria strains.</title>
        <authorList>
            <person name="Klenk H.-P."/>
        </authorList>
    </citation>
    <scope>NUCLEOTIDE SEQUENCE [LARGE SCALE GENOMIC DNA]</scope>
    <source>
        <strain evidence="2 3">DSM 44230</strain>
    </source>
</reference>
<dbReference type="AlphaFoldDB" id="A0A7W7FSJ4"/>
<protein>
    <submittedName>
        <fullName evidence="2">3-hydroxyisobutyrate dehydrogenase-like beta-hydroxyacid dehydrogenase</fullName>
    </submittedName>
</protein>
<dbReference type="InterPro" id="IPR036291">
    <property type="entry name" value="NAD(P)-bd_dom_sf"/>
</dbReference>
<dbReference type="EMBL" id="JACHMH010000001">
    <property type="protein sequence ID" value="MBB4676010.1"/>
    <property type="molecule type" value="Genomic_DNA"/>
</dbReference>
<dbReference type="RefSeq" id="WP_185001891.1">
    <property type="nucleotide sequence ID" value="NZ_BAAAUI010000021.1"/>
</dbReference>
<comment type="caution">
    <text evidence="2">The sequence shown here is derived from an EMBL/GenBank/DDBJ whole genome shotgun (WGS) entry which is preliminary data.</text>
</comment>